<dbReference type="AlphaFoldDB" id="A0A3S0Z7K0"/>
<dbReference type="OrthoDB" id="5873721at2759"/>
<evidence type="ECO:0000256" key="5">
    <source>
        <dbReference type="SAM" id="Phobius"/>
    </source>
</evidence>
<feature type="transmembrane region" description="Helical" evidence="5">
    <location>
        <begin position="171"/>
        <end position="195"/>
    </location>
</feature>
<evidence type="ECO:0000256" key="3">
    <source>
        <dbReference type="ARBA" id="ARBA00022989"/>
    </source>
</evidence>
<keyword evidence="4 5" id="KW-0472">Membrane</keyword>
<accession>A0A3S0Z7K0</accession>
<dbReference type="STRING" id="188477.A0A3S0Z7K0"/>
<dbReference type="PANTHER" id="PTHR12489:SF16">
    <property type="entry name" value="LHFPL TETRASPAN SUBFAMILY MEMBER 6 PROTEIN-RELATED"/>
    <property type="match status" value="1"/>
</dbReference>
<feature type="transmembrane region" description="Helical" evidence="5">
    <location>
        <begin position="9"/>
        <end position="31"/>
    </location>
</feature>
<evidence type="ECO:0008006" key="8">
    <source>
        <dbReference type="Google" id="ProtNLM"/>
    </source>
</evidence>
<evidence type="ECO:0000256" key="1">
    <source>
        <dbReference type="ARBA" id="ARBA00004141"/>
    </source>
</evidence>
<sequence length="209" mass="22947">MSATYVGKFWAVTSFVASIATAIGFYFPYWIRGYYVPPYGDENFPMYFGTFRRCSYLRLTSDKFVELVDGCGRYSNFEDIPSIWWQITTITVGTGVCISLVLSLTGLIALCITDVVTTNIARVAGLLQMAAGLLIGGGVAIYPNGWSSAEVRQACGGFSSPYVLGECSLCWAFYVTCVGGAAILLCATLTCHAFYQKHDHYRHVLVSYV</sequence>
<evidence type="ECO:0000313" key="7">
    <source>
        <dbReference type="Proteomes" id="UP000271974"/>
    </source>
</evidence>
<keyword evidence="7" id="KW-1185">Reference proteome</keyword>
<dbReference type="Gene3D" id="1.20.140.150">
    <property type="match status" value="1"/>
</dbReference>
<keyword evidence="2 5" id="KW-0812">Transmembrane</keyword>
<dbReference type="PANTHER" id="PTHR12489">
    <property type="entry name" value="LIPOMA HMGIC FUSION PARTNER-LIKE PROTEIN"/>
    <property type="match status" value="1"/>
</dbReference>
<reference evidence="6 7" key="1">
    <citation type="submission" date="2019-01" db="EMBL/GenBank/DDBJ databases">
        <title>A draft genome assembly of the solar-powered sea slug Elysia chlorotica.</title>
        <authorList>
            <person name="Cai H."/>
            <person name="Li Q."/>
            <person name="Fang X."/>
            <person name="Li J."/>
            <person name="Curtis N.E."/>
            <person name="Altenburger A."/>
            <person name="Shibata T."/>
            <person name="Feng M."/>
            <person name="Maeda T."/>
            <person name="Schwartz J.A."/>
            <person name="Shigenobu S."/>
            <person name="Lundholm N."/>
            <person name="Nishiyama T."/>
            <person name="Yang H."/>
            <person name="Hasebe M."/>
            <person name="Li S."/>
            <person name="Pierce S.K."/>
            <person name="Wang J."/>
        </authorList>
    </citation>
    <scope>NUCLEOTIDE SEQUENCE [LARGE SCALE GENOMIC DNA]</scope>
    <source>
        <strain evidence="6">EC2010</strain>
        <tissue evidence="6">Whole organism of an adult</tissue>
    </source>
</reference>
<proteinExistence type="predicted"/>
<dbReference type="Pfam" id="PF10242">
    <property type="entry name" value="L_HMGIC_fpl"/>
    <property type="match status" value="1"/>
</dbReference>
<keyword evidence="3 5" id="KW-1133">Transmembrane helix</keyword>
<dbReference type="InterPro" id="IPR019372">
    <property type="entry name" value="LHFPL"/>
</dbReference>
<gene>
    <name evidence="6" type="ORF">EGW08_021052</name>
</gene>
<organism evidence="6 7">
    <name type="scientific">Elysia chlorotica</name>
    <name type="common">Eastern emerald elysia</name>
    <name type="synonym">Sea slug</name>
    <dbReference type="NCBI Taxonomy" id="188477"/>
    <lineage>
        <taxon>Eukaryota</taxon>
        <taxon>Metazoa</taxon>
        <taxon>Spiralia</taxon>
        <taxon>Lophotrochozoa</taxon>
        <taxon>Mollusca</taxon>
        <taxon>Gastropoda</taxon>
        <taxon>Heterobranchia</taxon>
        <taxon>Euthyneura</taxon>
        <taxon>Panpulmonata</taxon>
        <taxon>Sacoglossa</taxon>
        <taxon>Placobranchoidea</taxon>
        <taxon>Plakobranchidae</taxon>
        <taxon>Elysia</taxon>
    </lineage>
</organism>
<evidence type="ECO:0000256" key="4">
    <source>
        <dbReference type="ARBA" id="ARBA00023136"/>
    </source>
</evidence>
<evidence type="ECO:0000313" key="6">
    <source>
        <dbReference type="EMBL" id="RUS71182.1"/>
    </source>
</evidence>
<dbReference type="GO" id="GO:0016020">
    <property type="term" value="C:membrane"/>
    <property type="evidence" value="ECO:0007669"/>
    <property type="project" value="UniProtKB-SubCell"/>
</dbReference>
<comment type="subcellular location">
    <subcellularLocation>
        <location evidence="1">Membrane</location>
        <topology evidence="1">Multi-pass membrane protein</topology>
    </subcellularLocation>
</comment>
<feature type="transmembrane region" description="Helical" evidence="5">
    <location>
        <begin position="83"/>
        <end position="111"/>
    </location>
</feature>
<feature type="transmembrane region" description="Helical" evidence="5">
    <location>
        <begin position="123"/>
        <end position="142"/>
    </location>
</feature>
<dbReference type="Proteomes" id="UP000271974">
    <property type="component" value="Unassembled WGS sequence"/>
</dbReference>
<name>A0A3S0Z7K0_ELYCH</name>
<evidence type="ECO:0000256" key="2">
    <source>
        <dbReference type="ARBA" id="ARBA00022692"/>
    </source>
</evidence>
<protein>
    <recommendedName>
        <fullName evidence="8">LHFPL tetraspan subfamily member 6 protein</fullName>
    </recommendedName>
</protein>
<comment type="caution">
    <text evidence="6">The sequence shown here is derived from an EMBL/GenBank/DDBJ whole genome shotgun (WGS) entry which is preliminary data.</text>
</comment>
<dbReference type="EMBL" id="RQTK01001259">
    <property type="protein sequence ID" value="RUS71182.1"/>
    <property type="molecule type" value="Genomic_DNA"/>
</dbReference>